<dbReference type="PANTHER" id="PTHR43649">
    <property type="entry name" value="ARABINOSE-BINDING PROTEIN-RELATED"/>
    <property type="match status" value="1"/>
</dbReference>
<name>A0ABW8M421_9ACTN</name>
<dbReference type="RefSeq" id="WP_404749051.1">
    <property type="nucleotide sequence ID" value="NZ_JBJDQH010000035.1"/>
</dbReference>
<dbReference type="Proteomes" id="UP001620295">
    <property type="component" value="Unassembled WGS sequence"/>
</dbReference>
<dbReference type="Gene3D" id="3.40.190.10">
    <property type="entry name" value="Periplasmic binding protein-like II"/>
    <property type="match status" value="1"/>
</dbReference>
<evidence type="ECO:0000313" key="1">
    <source>
        <dbReference type="EMBL" id="MFK4272924.1"/>
    </source>
</evidence>
<comment type="caution">
    <text evidence="1">The sequence shown here is derived from an EMBL/GenBank/DDBJ whole genome shotgun (WGS) entry which is preliminary data.</text>
</comment>
<dbReference type="Pfam" id="PF01547">
    <property type="entry name" value="SBP_bac_1"/>
    <property type="match status" value="1"/>
</dbReference>
<protein>
    <submittedName>
        <fullName evidence="1">ABC transporter substrate-binding protein</fullName>
    </submittedName>
</protein>
<dbReference type="PANTHER" id="PTHR43649:SF12">
    <property type="entry name" value="DIACETYLCHITOBIOSE BINDING PROTEIN DASA"/>
    <property type="match status" value="1"/>
</dbReference>
<dbReference type="EMBL" id="JBJDQH010000035">
    <property type="protein sequence ID" value="MFK4272924.1"/>
    <property type="molecule type" value="Genomic_DNA"/>
</dbReference>
<evidence type="ECO:0000313" key="2">
    <source>
        <dbReference type="Proteomes" id="UP001620295"/>
    </source>
</evidence>
<proteinExistence type="predicted"/>
<reference evidence="1 2" key="1">
    <citation type="submission" date="2024-11" db="EMBL/GenBank/DDBJ databases">
        <title>The Natural Products Discovery Center: Release of the First 8490 Sequenced Strains for Exploring Actinobacteria Biosynthetic Diversity.</title>
        <authorList>
            <person name="Kalkreuter E."/>
            <person name="Kautsar S.A."/>
            <person name="Yang D."/>
            <person name="Bader C.D."/>
            <person name="Teijaro C.N."/>
            <person name="Fluegel L."/>
            <person name="Davis C.M."/>
            <person name="Simpson J.R."/>
            <person name="Lauterbach L."/>
            <person name="Steele A.D."/>
            <person name="Gui C."/>
            <person name="Meng S."/>
            <person name="Li G."/>
            <person name="Viehrig K."/>
            <person name="Ye F."/>
            <person name="Su P."/>
            <person name="Kiefer A.F."/>
            <person name="Nichols A."/>
            <person name="Cepeda A.J."/>
            <person name="Yan W."/>
            <person name="Fan B."/>
            <person name="Jiang Y."/>
            <person name="Adhikari A."/>
            <person name="Zheng C.-J."/>
            <person name="Schuster L."/>
            <person name="Cowan T.M."/>
            <person name="Smanski M.J."/>
            <person name="Chevrette M.G."/>
            <person name="De Carvalho L.P.S."/>
            <person name="Shen B."/>
        </authorList>
    </citation>
    <scope>NUCLEOTIDE SEQUENCE [LARGE SCALE GENOMIC DNA]</scope>
    <source>
        <strain evidence="1 2">NPDC020863</strain>
    </source>
</reference>
<dbReference type="InterPro" id="IPR006059">
    <property type="entry name" value="SBP"/>
</dbReference>
<keyword evidence="2" id="KW-1185">Reference proteome</keyword>
<accession>A0ABW8M421</accession>
<dbReference type="InterPro" id="IPR050490">
    <property type="entry name" value="Bact_solute-bd_prot1"/>
</dbReference>
<dbReference type="SUPFAM" id="SSF53850">
    <property type="entry name" value="Periplasmic binding protein-like II"/>
    <property type="match status" value="1"/>
</dbReference>
<sequence length="364" mass="39038">MLSGALAAAISGAVAACGAESSRPQASGPVTLSLWTHDQGYQKFFAGGIAAADRATPFDYRLRTMLAGPNDLVTKLLAQAVAGRGLPDLMGFERGSFPRMLRGDIAPRLLSDLRSAVATVPGLTDDLLTARTAPYTADGRLYALDSDTPLVVYHYRADLFARYGLPTDTTSWEELARIGEALHRRHGVSLGAVATGSNPGQVVQIFEILLEQRGGTFFDDRQRLVVDSPEAAEVLEFLCTGLRTGFLTSVDDFYGGPMQAALKGGRIIGLPMASWYKAVMLLPNLAEQSGRWRIRSCRPSRSSSCCASSCSTAFPPARSRAEAAAAPYRQKWRNTCTSLPSGCSSALLTTTSTSRTTGSRRTWT</sequence>
<gene>
    <name evidence="1" type="ORF">ACI2L5_49920</name>
</gene>
<organism evidence="1 2">
    <name type="scientific">Streptomyces milbemycinicus</name>
    <dbReference type="NCBI Taxonomy" id="476552"/>
    <lineage>
        <taxon>Bacteria</taxon>
        <taxon>Bacillati</taxon>
        <taxon>Actinomycetota</taxon>
        <taxon>Actinomycetes</taxon>
        <taxon>Kitasatosporales</taxon>
        <taxon>Streptomycetaceae</taxon>
        <taxon>Streptomyces</taxon>
    </lineage>
</organism>